<protein>
    <submittedName>
        <fullName evidence="1">Uncharacterized protein</fullName>
    </submittedName>
</protein>
<proteinExistence type="predicted"/>
<reference evidence="1" key="1">
    <citation type="submission" date="2021-05" db="EMBL/GenBank/DDBJ databases">
        <title>Comparative genomics of three Colletotrichum scovillei strains and genetic complementation revealed genes involved fungal growth and virulence on chili pepper.</title>
        <authorList>
            <person name="Hsieh D.-K."/>
            <person name="Chuang S.-C."/>
            <person name="Chen C.-Y."/>
            <person name="Chao Y.-T."/>
            <person name="Lu M.-Y.J."/>
            <person name="Lee M.-H."/>
            <person name="Shih M.-C."/>
        </authorList>
    </citation>
    <scope>NUCLEOTIDE SEQUENCE</scope>
    <source>
        <strain evidence="1">Coll-153</strain>
    </source>
</reference>
<feature type="non-terminal residue" evidence="1">
    <location>
        <position position="1"/>
    </location>
</feature>
<evidence type="ECO:0000313" key="2">
    <source>
        <dbReference type="Proteomes" id="UP000699042"/>
    </source>
</evidence>
<dbReference type="AlphaFoldDB" id="A0A9P7R1M8"/>
<keyword evidence="2" id="KW-1185">Reference proteome</keyword>
<organism evidence="1 2">
    <name type="scientific">Colletotrichum scovillei</name>
    <dbReference type="NCBI Taxonomy" id="1209932"/>
    <lineage>
        <taxon>Eukaryota</taxon>
        <taxon>Fungi</taxon>
        <taxon>Dikarya</taxon>
        <taxon>Ascomycota</taxon>
        <taxon>Pezizomycotina</taxon>
        <taxon>Sordariomycetes</taxon>
        <taxon>Hypocreomycetidae</taxon>
        <taxon>Glomerellales</taxon>
        <taxon>Glomerellaceae</taxon>
        <taxon>Colletotrichum</taxon>
        <taxon>Colletotrichum acutatum species complex</taxon>
    </lineage>
</organism>
<comment type="caution">
    <text evidence="1">The sequence shown here is derived from an EMBL/GenBank/DDBJ whole genome shotgun (WGS) entry which is preliminary data.</text>
</comment>
<dbReference type="EMBL" id="JAESDN010000009">
    <property type="protein sequence ID" value="KAG7045141.1"/>
    <property type="molecule type" value="Genomic_DNA"/>
</dbReference>
<accession>A0A9P7R1M8</accession>
<name>A0A9P7R1M8_9PEZI</name>
<dbReference type="Proteomes" id="UP000699042">
    <property type="component" value="Unassembled WGS sequence"/>
</dbReference>
<sequence length="64" mass="7271">ALLRPTYHISPLRTPLIRHPAGTVPFRCSIDHGTIDMSTRSFNRLGAYLDQRKDEDLSPSVDQH</sequence>
<gene>
    <name evidence="1" type="ORF">JMJ77_009228</name>
</gene>
<evidence type="ECO:0000313" key="1">
    <source>
        <dbReference type="EMBL" id="KAG7045141.1"/>
    </source>
</evidence>